<sequence>MAKEQKVIDYDKIAELESFKKLTKKKNKFLWTVAVIFFTVYMLLPVLTSYTNLLHQKAIGEITWVWLYSAGLFIMVWGLAHFYVSKATGFDKDAADVISEYEGGARK</sequence>
<keyword evidence="1" id="KW-0472">Membrane</keyword>
<dbReference type="RefSeq" id="WP_036185548.1">
    <property type="nucleotide sequence ID" value="NZ_AVDA01000009.1"/>
</dbReference>
<keyword evidence="1" id="KW-0812">Transmembrane</keyword>
<comment type="caution">
    <text evidence="2">The sequence shown here is derived from an EMBL/GenBank/DDBJ whole genome shotgun (WGS) entry which is preliminary data.</text>
</comment>
<dbReference type="AlphaFoldDB" id="A0A0A3IVK5"/>
<organism evidence="2 3">
    <name type="scientific">Ureibacillus manganicus DSM 26584</name>
    <dbReference type="NCBI Taxonomy" id="1384049"/>
    <lineage>
        <taxon>Bacteria</taxon>
        <taxon>Bacillati</taxon>
        <taxon>Bacillota</taxon>
        <taxon>Bacilli</taxon>
        <taxon>Bacillales</taxon>
        <taxon>Caryophanaceae</taxon>
        <taxon>Ureibacillus</taxon>
    </lineage>
</organism>
<keyword evidence="3" id="KW-1185">Reference proteome</keyword>
<dbReference type="EMBL" id="JPVN01000009">
    <property type="protein sequence ID" value="KGR78847.1"/>
    <property type="molecule type" value="Genomic_DNA"/>
</dbReference>
<evidence type="ECO:0000313" key="3">
    <source>
        <dbReference type="Proteomes" id="UP000030416"/>
    </source>
</evidence>
<reference evidence="2 3" key="1">
    <citation type="submission" date="2014-02" db="EMBL/GenBank/DDBJ databases">
        <title>Draft genome sequence of Lysinibacillus manganicus DSM 26584T.</title>
        <authorList>
            <person name="Zhang F."/>
            <person name="Wang G."/>
            <person name="Zhang L."/>
        </authorList>
    </citation>
    <scope>NUCLEOTIDE SEQUENCE [LARGE SCALE GENOMIC DNA]</scope>
    <source>
        <strain evidence="2 3">DSM 26584</strain>
    </source>
</reference>
<proteinExistence type="predicted"/>
<protein>
    <submittedName>
        <fullName evidence="2">Membrane protein</fullName>
    </submittedName>
</protein>
<dbReference type="Proteomes" id="UP000030416">
    <property type="component" value="Unassembled WGS sequence"/>
</dbReference>
<gene>
    <name evidence="2" type="ORF">CD29_09215</name>
</gene>
<name>A0A0A3IVK5_9BACL</name>
<keyword evidence="1" id="KW-1133">Transmembrane helix</keyword>
<dbReference type="PANTHER" id="PTHR38441:SF1">
    <property type="entry name" value="MEMBRANE PROTEIN"/>
    <property type="match status" value="1"/>
</dbReference>
<dbReference type="Pfam" id="PF04341">
    <property type="entry name" value="DUF485"/>
    <property type="match status" value="1"/>
</dbReference>
<dbReference type="OrthoDB" id="2886991at2"/>
<dbReference type="InterPro" id="IPR007436">
    <property type="entry name" value="DUF485"/>
</dbReference>
<evidence type="ECO:0000256" key="1">
    <source>
        <dbReference type="SAM" id="Phobius"/>
    </source>
</evidence>
<evidence type="ECO:0000313" key="2">
    <source>
        <dbReference type="EMBL" id="KGR78847.1"/>
    </source>
</evidence>
<dbReference type="STRING" id="1384049.CD29_09215"/>
<dbReference type="eggNOG" id="COG3162">
    <property type="taxonomic scope" value="Bacteria"/>
</dbReference>
<dbReference type="PANTHER" id="PTHR38441">
    <property type="entry name" value="INTEGRAL MEMBRANE PROTEIN-RELATED"/>
    <property type="match status" value="1"/>
</dbReference>
<feature type="transmembrane region" description="Helical" evidence="1">
    <location>
        <begin position="62"/>
        <end position="84"/>
    </location>
</feature>
<accession>A0A0A3IVK5</accession>
<feature type="transmembrane region" description="Helical" evidence="1">
    <location>
        <begin position="29"/>
        <end position="50"/>
    </location>
</feature>